<reference evidence="1 2" key="1">
    <citation type="journal article" date="2013" name="Appl. Environ. Microbiol.">
        <title>The genome of the alga-associated marine flavobacterium Formosa agariphila KMM 3901T reveals a broad potential for degradation of algal polysaccharides.</title>
        <authorList>
            <person name="Mann A.J."/>
            <person name="Hahnke R.L."/>
            <person name="Huang S."/>
            <person name="Werner J."/>
            <person name="Xing P."/>
            <person name="Barbeyron T."/>
            <person name="Huettel B."/>
            <person name="Stueber K."/>
            <person name="Reinhardt R."/>
            <person name="Harder J."/>
            <person name="Gloeckner F.O."/>
            <person name="Amann R.I."/>
            <person name="Teeling H."/>
        </authorList>
    </citation>
    <scope>NUCLEOTIDE SEQUENCE [LARGE SCALE GENOMIC DNA]</scope>
    <source>
        <strain evidence="2">DSM 15362 / KCTC 12365 / LMG 23005 / KMM 3901</strain>
    </source>
</reference>
<evidence type="ECO:0000313" key="1">
    <source>
        <dbReference type="EMBL" id="CDF80176.1"/>
    </source>
</evidence>
<evidence type="ECO:0000313" key="2">
    <source>
        <dbReference type="Proteomes" id="UP000016160"/>
    </source>
</evidence>
<dbReference type="AlphaFoldDB" id="T2KNZ7"/>
<dbReference type="PATRIC" id="fig|1347342.6.peg.2478"/>
<organism evidence="1 2">
    <name type="scientific">Formosa agariphila (strain DSM 15362 / KCTC 12365 / LMG 23005 / KMM 3901 / M-2Alg 35-1)</name>
    <dbReference type="NCBI Taxonomy" id="1347342"/>
    <lineage>
        <taxon>Bacteria</taxon>
        <taxon>Pseudomonadati</taxon>
        <taxon>Bacteroidota</taxon>
        <taxon>Flavobacteriia</taxon>
        <taxon>Flavobacteriales</taxon>
        <taxon>Flavobacteriaceae</taxon>
        <taxon>Formosa</taxon>
    </lineage>
</organism>
<name>T2KNZ7_FORAG</name>
<sequence length="262" mass="30433">MKNLEFTPRNARTPSLKSTLKSTFKGGTKVNRIYEDLKTGKLDLLIPESFEESVSSRIKYLLPSPKQITVSFKHCRPVNDQNKIISEKVNAATRPDILTMHNIKIPTGYVPKKIILSYQVYTDAEKSVQINFKVNEKISKKINPSLEAKKTTLNAVNTDAIAYSCFEDLLEFDLNDLSENSIAAAAYLNENNEIPFSLFIRESTHHSFHVSVVCDFQKSTFKHWKTDTCRKLRDKYTFQREQYERKFREQQQQDEHSLLDWI</sequence>
<proteinExistence type="predicted"/>
<dbReference type="EMBL" id="HG315671">
    <property type="protein sequence ID" value="CDF80176.1"/>
    <property type="molecule type" value="Genomic_DNA"/>
</dbReference>
<dbReference type="HOGENOM" id="CLU_1060704_0_0_10"/>
<gene>
    <name evidence="1" type="ORF">BN863_24640</name>
</gene>
<accession>T2KNZ7</accession>
<dbReference type="RefSeq" id="WP_038531028.1">
    <property type="nucleotide sequence ID" value="NZ_HG315671.1"/>
</dbReference>
<keyword evidence="2" id="KW-1185">Reference proteome</keyword>
<dbReference type="Proteomes" id="UP000016160">
    <property type="component" value="Chromosome"/>
</dbReference>
<dbReference type="OrthoDB" id="1445895at2"/>
<protein>
    <submittedName>
        <fullName evidence="1">Uncharacterized protein</fullName>
    </submittedName>
</protein>